<gene>
    <name evidence="1" type="ORF">DPV69_19120</name>
</gene>
<keyword evidence="2" id="KW-1185">Reference proteome</keyword>
<dbReference type="EMBL" id="SAYW01000007">
    <property type="protein sequence ID" value="RWU04428.1"/>
    <property type="molecule type" value="Genomic_DNA"/>
</dbReference>
<evidence type="ECO:0000313" key="1">
    <source>
        <dbReference type="EMBL" id="RWU04428.1"/>
    </source>
</evidence>
<evidence type="ECO:0008006" key="3">
    <source>
        <dbReference type="Google" id="ProtNLM"/>
    </source>
</evidence>
<name>A0A3S3PXM2_9SPHI</name>
<dbReference type="AlphaFoldDB" id="A0A3S3PXM2"/>
<accession>A0A3S3PXM2</accession>
<organism evidence="1 2">
    <name type="scientific">Pedobacter chitinilyticus</name>
    <dbReference type="NCBI Taxonomy" id="2233776"/>
    <lineage>
        <taxon>Bacteria</taxon>
        <taxon>Pseudomonadati</taxon>
        <taxon>Bacteroidota</taxon>
        <taxon>Sphingobacteriia</taxon>
        <taxon>Sphingobacteriales</taxon>
        <taxon>Sphingobacteriaceae</taxon>
        <taxon>Pedobacter</taxon>
    </lineage>
</organism>
<comment type="caution">
    <text evidence="1">The sequence shown here is derived from an EMBL/GenBank/DDBJ whole genome shotgun (WGS) entry which is preliminary data.</text>
</comment>
<protein>
    <recommendedName>
        <fullName evidence="3">DUF5004 domain-containing protein</fullName>
    </recommendedName>
</protein>
<reference evidence="1 2" key="1">
    <citation type="submission" date="2018-06" db="EMBL/GenBank/DDBJ databases">
        <title>Pedobacter endophyticus sp. nov., an endophytic bacterium isolated from a leaf of Triticum aestivum.</title>
        <authorList>
            <person name="Zhang L."/>
        </authorList>
    </citation>
    <scope>NUCLEOTIDE SEQUENCE [LARGE SCALE GENOMIC DNA]</scope>
    <source>
        <strain evidence="1 2">CM134L-2</strain>
    </source>
</reference>
<evidence type="ECO:0000313" key="2">
    <source>
        <dbReference type="Proteomes" id="UP000284120"/>
    </source>
</evidence>
<sequence>MRKLKFVLIGLLTIVAIGYSCKKEPVDSKLFVERYLTGKWPLRAEIKSTITNNISSPRDTTTFTPIDTTTFTSDLKFIRRAAAVDFTVDATGENIKFSSTPDSTWHIEYLRTGYFKLVYTRKETVGNNVISHVIERDFRK</sequence>
<dbReference type="OrthoDB" id="769553at2"/>
<dbReference type="Proteomes" id="UP000284120">
    <property type="component" value="Unassembled WGS sequence"/>
</dbReference>
<dbReference type="RefSeq" id="WP_113649020.1">
    <property type="nucleotide sequence ID" value="NZ_QMHN01000007.1"/>
</dbReference>
<dbReference type="PROSITE" id="PS51257">
    <property type="entry name" value="PROKAR_LIPOPROTEIN"/>
    <property type="match status" value="1"/>
</dbReference>
<proteinExistence type="predicted"/>